<feature type="transmembrane region" description="Helical" evidence="1">
    <location>
        <begin position="39"/>
        <end position="59"/>
    </location>
</feature>
<keyword evidence="1" id="KW-0472">Membrane</keyword>
<dbReference type="InterPro" id="IPR021309">
    <property type="entry name" value="YgaP-like_TM"/>
</dbReference>
<evidence type="ECO:0000313" key="3">
    <source>
        <dbReference type="EMBL" id="OEK04145.1"/>
    </source>
</evidence>
<dbReference type="OrthoDB" id="9804804at2"/>
<keyword evidence="1" id="KW-1133">Transmembrane helix</keyword>
<organism evidence="3 4">
    <name type="scientific">Roseivirga misakiensis</name>
    <dbReference type="NCBI Taxonomy" id="1563681"/>
    <lineage>
        <taxon>Bacteria</taxon>
        <taxon>Pseudomonadati</taxon>
        <taxon>Bacteroidota</taxon>
        <taxon>Cytophagia</taxon>
        <taxon>Cytophagales</taxon>
        <taxon>Roseivirgaceae</taxon>
        <taxon>Roseivirga</taxon>
    </lineage>
</organism>
<gene>
    <name evidence="3" type="ORF">BFP71_11705</name>
</gene>
<evidence type="ECO:0000313" key="4">
    <source>
        <dbReference type="Proteomes" id="UP000095552"/>
    </source>
</evidence>
<feature type="domain" description="Inner membrane protein YgaP-like transmembrane" evidence="2">
    <location>
        <begin position="1"/>
        <end position="65"/>
    </location>
</feature>
<dbReference type="STRING" id="1563681.BFP71_11705"/>
<feature type="transmembrane region" description="Helical" evidence="1">
    <location>
        <begin position="12"/>
        <end position="33"/>
    </location>
</feature>
<accession>A0A1E5SYF3</accession>
<name>A0A1E5SYF3_9BACT</name>
<dbReference type="RefSeq" id="WP_069835650.1">
    <property type="nucleotide sequence ID" value="NZ_MDGQ01000005.1"/>
</dbReference>
<reference evidence="3 4" key="1">
    <citation type="submission" date="2016-08" db="EMBL/GenBank/DDBJ databases">
        <title>Draft genome of Fabibacter sp. strain SK-8.</title>
        <authorList>
            <person name="Wong S.-K."/>
            <person name="Hamasaki K."/>
            <person name="Yoshizawa S."/>
        </authorList>
    </citation>
    <scope>NUCLEOTIDE SEQUENCE [LARGE SCALE GENOMIC DNA]</scope>
    <source>
        <strain evidence="3 4">SK-8</strain>
    </source>
</reference>
<keyword evidence="1" id="KW-0812">Transmembrane</keyword>
<dbReference type="AlphaFoldDB" id="A0A1E5SYF3"/>
<evidence type="ECO:0000259" key="2">
    <source>
        <dbReference type="Pfam" id="PF11127"/>
    </source>
</evidence>
<protein>
    <recommendedName>
        <fullName evidence="2">Inner membrane protein YgaP-like transmembrane domain-containing protein</fullName>
    </recommendedName>
</protein>
<evidence type="ECO:0000256" key="1">
    <source>
        <dbReference type="SAM" id="Phobius"/>
    </source>
</evidence>
<keyword evidence="4" id="KW-1185">Reference proteome</keyword>
<proteinExistence type="predicted"/>
<sequence length="66" mass="6952">MKKNMGSVDRIVRLVVVAVLVALYATGTVSGLWGTVALVAAGIFTVTSLISFCPIYAIFGMKTCKV</sequence>
<dbReference type="Pfam" id="PF11127">
    <property type="entry name" value="YgaP-like_TM"/>
    <property type="match status" value="1"/>
</dbReference>
<dbReference type="EMBL" id="MDGQ01000005">
    <property type="protein sequence ID" value="OEK04145.1"/>
    <property type="molecule type" value="Genomic_DNA"/>
</dbReference>
<comment type="caution">
    <text evidence="3">The sequence shown here is derived from an EMBL/GenBank/DDBJ whole genome shotgun (WGS) entry which is preliminary data.</text>
</comment>
<dbReference type="Proteomes" id="UP000095552">
    <property type="component" value="Unassembled WGS sequence"/>
</dbReference>